<comment type="caution">
    <text evidence="3">The sequence shown here is derived from an EMBL/GenBank/DDBJ whole genome shotgun (WGS) entry which is preliminary data.</text>
</comment>
<organism evidence="3 4">
    <name type="scientific">Cryomyces antarcticus</name>
    <dbReference type="NCBI Taxonomy" id="329879"/>
    <lineage>
        <taxon>Eukaryota</taxon>
        <taxon>Fungi</taxon>
        <taxon>Dikarya</taxon>
        <taxon>Ascomycota</taxon>
        <taxon>Pezizomycotina</taxon>
        <taxon>Dothideomycetes</taxon>
        <taxon>Dothideomycetes incertae sedis</taxon>
        <taxon>Cryomyces</taxon>
    </lineage>
</organism>
<evidence type="ECO:0000256" key="2">
    <source>
        <dbReference type="SAM" id="MobiDB-lite"/>
    </source>
</evidence>
<evidence type="ECO:0000313" key="4">
    <source>
        <dbReference type="Proteomes" id="UP001357485"/>
    </source>
</evidence>
<proteinExistence type="predicted"/>
<keyword evidence="1" id="KW-0175">Coiled coil</keyword>
<feature type="region of interest" description="Disordered" evidence="2">
    <location>
        <begin position="127"/>
        <end position="147"/>
    </location>
</feature>
<protein>
    <submittedName>
        <fullName evidence="3">Oligomeric, coiled-coil, peripheral membrane protein</fullName>
    </submittedName>
</protein>
<evidence type="ECO:0000313" key="3">
    <source>
        <dbReference type="EMBL" id="KAK5242746.1"/>
    </source>
</evidence>
<feature type="compositionally biased region" description="Basic and acidic residues" evidence="2">
    <location>
        <begin position="163"/>
        <end position="188"/>
    </location>
</feature>
<dbReference type="EMBL" id="JAVRRA010010152">
    <property type="protein sequence ID" value="KAK5242746.1"/>
    <property type="molecule type" value="Genomic_DNA"/>
</dbReference>
<sequence length="221" mass="24901">MEDTEAVVTDLTQAVTDLDRPTKKQVKRAKNFRNGSIHEAAFGTTSLKVRGDDEYKVLQDAYAKLEDELRGQKSRVRKLEDLVHRESNAGRVSAGNMFQMQRTQGRELTAPDPNAAIASPRLVDNLSRHSSVSSRRHSVNQGDEEKKLARRVVKLEAELAVEKDRGAGLEKEVAAKKNAENDANRQIEEANSTKNDLMENMEAQQKEFASERRTLEQDLQQ</sequence>
<accession>A0ABR0LUT5</accession>
<gene>
    <name evidence="3" type="primary">ATG11_2</name>
    <name evidence="3" type="ORF">LTR16_008304</name>
</gene>
<feature type="region of interest" description="Disordered" evidence="2">
    <location>
        <begin position="163"/>
        <end position="221"/>
    </location>
</feature>
<reference evidence="3 4" key="1">
    <citation type="submission" date="2023-08" db="EMBL/GenBank/DDBJ databases">
        <title>Black Yeasts Isolated from many extreme environments.</title>
        <authorList>
            <person name="Coleine C."/>
            <person name="Stajich J.E."/>
            <person name="Selbmann L."/>
        </authorList>
    </citation>
    <scope>NUCLEOTIDE SEQUENCE [LARGE SCALE GENOMIC DNA]</scope>
    <source>
        <strain evidence="3 4">CCFEE 536</strain>
    </source>
</reference>
<feature type="non-terminal residue" evidence="3">
    <location>
        <position position="221"/>
    </location>
</feature>
<feature type="coiled-coil region" evidence="1">
    <location>
        <begin position="55"/>
        <end position="82"/>
    </location>
</feature>
<dbReference type="Proteomes" id="UP001357485">
    <property type="component" value="Unassembled WGS sequence"/>
</dbReference>
<evidence type="ECO:0000256" key="1">
    <source>
        <dbReference type="SAM" id="Coils"/>
    </source>
</evidence>
<name>A0ABR0LUT5_9PEZI</name>
<feature type="compositionally biased region" description="Basic and acidic residues" evidence="2">
    <location>
        <begin position="204"/>
        <end position="221"/>
    </location>
</feature>
<keyword evidence="4" id="KW-1185">Reference proteome</keyword>